<dbReference type="PANTHER" id="PTHR28629:SF4">
    <property type="entry name" value="TRIOKINASE_FMN CYCLASE"/>
    <property type="match status" value="1"/>
</dbReference>
<dbReference type="GO" id="GO:0005829">
    <property type="term" value="C:cytosol"/>
    <property type="evidence" value="ECO:0007669"/>
    <property type="project" value="TreeGrafter"/>
</dbReference>
<dbReference type="Gene3D" id="1.25.40.340">
    <property type="match status" value="1"/>
</dbReference>
<dbReference type="EC" id="2.7.1.-" evidence="4"/>
<protein>
    <submittedName>
        <fullName evidence="4">Dihydroxyacetone kinase, C-terminal domain</fullName>
        <ecNumber evidence="4">2.7.1.-</ecNumber>
    </submittedName>
</protein>
<dbReference type="Pfam" id="PF02734">
    <property type="entry name" value="Dak2"/>
    <property type="match status" value="1"/>
</dbReference>
<accession>A0A1U7DCR1</accession>
<reference evidence="4 5" key="1">
    <citation type="submission" date="2016-03" db="EMBL/GenBank/DDBJ databases">
        <title>Deep-sea bacteria in the southern Pacific.</title>
        <authorList>
            <person name="Tang K."/>
        </authorList>
    </citation>
    <scope>NUCLEOTIDE SEQUENCE [LARGE SCALE GENOMIC DNA]</scope>
    <source>
        <strain evidence="4 5">JLT2016</strain>
        <plasmid evidence="5">Plasmid ptpro1</plasmid>
    </source>
</reference>
<evidence type="ECO:0000259" key="3">
    <source>
        <dbReference type="PROSITE" id="PS51480"/>
    </source>
</evidence>
<name>A0A1U7DCR1_9RHOB</name>
<proteinExistence type="predicted"/>
<gene>
    <name evidence="4" type="ORF">Ga0080559_TMP430</name>
</gene>
<keyword evidence="5" id="KW-1185">Reference proteome</keyword>
<evidence type="ECO:0000256" key="2">
    <source>
        <dbReference type="ARBA" id="ARBA00022777"/>
    </source>
</evidence>
<dbReference type="EMBL" id="CP014797">
    <property type="protein sequence ID" value="APX25913.1"/>
    <property type="molecule type" value="Genomic_DNA"/>
</dbReference>
<dbReference type="AlphaFoldDB" id="A0A1U7DCR1"/>
<dbReference type="SUPFAM" id="SSF101473">
    <property type="entry name" value="DhaL-like"/>
    <property type="match status" value="1"/>
</dbReference>
<dbReference type="PROSITE" id="PS51480">
    <property type="entry name" value="DHAL"/>
    <property type="match status" value="1"/>
</dbReference>
<evidence type="ECO:0000313" key="5">
    <source>
        <dbReference type="Proteomes" id="UP000186559"/>
    </source>
</evidence>
<dbReference type="GO" id="GO:0004371">
    <property type="term" value="F:glycerone kinase activity"/>
    <property type="evidence" value="ECO:0007669"/>
    <property type="project" value="InterPro"/>
</dbReference>
<dbReference type="RefSeq" id="WP_076625668.1">
    <property type="nucleotide sequence ID" value="NZ_CP014797.1"/>
</dbReference>
<dbReference type="SMART" id="SM01120">
    <property type="entry name" value="Dak2"/>
    <property type="match status" value="1"/>
</dbReference>
<geneLocation type="plasmid" evidence="5">
    <name>ptpro1</name>
</geneLocation>
<dbReference type="OrthoDB" id="9800291at2"/>
<sequence length="215" mass="21640">MTDVDASALPELFGRYAERFAAEKQALIELDGKVGDSDLGLTMAKGFAAADAALAEAAPDSLSAGMKTAGAAIAKAAPSTMGTLMATGFLRGSKALEAASVLDAPALAAFWGAFRDGIAQRGKAQLGDKTVLDVLHPVAETLAAQAEAGATPAAAARAATETARAALEATRDMVAQHGKAAAFGDKSKGLQDAGSTVACILIEETSAFLTAREDT</sequence>
<feature type="domain" description="DhaL" evidence="3">
    <location>
        <begin position="7"/>
        <end position="207"/>
    </location>
</feature>
<evidence type="ECO:0000313" key="4">
    <source>
        <dbReference type="EMBL" id="APX25913.1"/>
    </source>
</evidence>
<keyword evidence="4" id="KW-0614">Plasmid</keyword>
<dbReference type="InterPro" id="IPR036117">
    <property type="entry name" value="DhaL_dom_sf"/>
</dbReference>
<keyword evidence="2 4" id="KW-0418">Kinase</keyword>
<evidence type="ECO:0000256" key="1">
    <source>
        <dbReference type="ARBA" id="ARBA00022679"/>
    </source>
</evidence>
<dbReference type="GO" id="GO:0019563">
    <property type="term" value="P:glycerol catabolic process"/>
    <property type="evidence" value="ECO:0007669"/>
    <property type="project" value="TreeGrafter"/>
</dbReference>
<keyword evidence="1 4" id="KW-0808">Transferase</keyword>
<dbReference type="Proteomes" id="UP000186559">
    <property type="component" value="Plasmid pTPRO1"/>
</dbReference>
<dbReference type="InterPro" id="IPR050861">
    <property type="entry name" value="Dihydroxyacetone_Kinase"/>
</dbReference>
<dbReference type="KEGG" id="tpro:Ga0080559_TMP430"/>
<organism evidence="4 5">
    <name type="scientific">Salipiger profundus</name>
    <dbReference type="NCBI Taxonomy" id="1229727"/>
    <lineage>
        <taxon>Bacteria</taxon>
        <taxon>Pseudomonadati</taxon>
        <taxon>Pseudomonadota</taxon>
        <taxon>Alphaproteobacteria</taxon>
        <taxon>Rhodobacterales</taxon>
        <taxon>Roseobacteraceae</taxon>
        <taxon>Salipiger</taxon>
    </lineage>
</organism>
<dbReference type="PANTHER" id="PTHR28629">
    <property type="entry name" value="TRIOKINASE/FMN CYCLASE"/>
    <property type="match status" value="1"/>
</dbReference>
<dbReference type="InterPro" id="IPR004007">
    <property type="entry name" value="DhaL_dom"/>
</dbReference>